<accession>A0AAV4J425</accession>
<evidence type="ECO:0000259" key="3">
    <source>
        <dbReference type="PROSITE" id="PS50026"/>
    </source>
</evidence>
<comment type="caution">
    <text evidence="1">Lacks conserved residue(s) required for the propagation of feature annotation.</text>
</comment>
<proteinExistence type="predicted"/>
<comment type="caution">
    <text evidence="4">The sequence shown here is derived from an EMBL/GenBank/DDBJ whole genome shotgun (WGS) entry which is preliminary data.</text>
</comment>
<dbReference type="Gene3D" id="2.10.25.10">
    <property type="entry name" value="Laminin"/>
    <property type="match status" value="1"/>
</dbReference>
<dbReference type="AlphaFoldDB" id="A0AAV4J425"/>
<evidence type="ECO:0000313" key="5">
    <source>
        <dbReference type="Proteomes" id="UP000762676"/>
    </source>
</evidence>
<feature type="domain" description="EGF-like" evidence="3">
    <location>
        <begin position="196"/>
        <end position="235"/>
    </location>
</feature>
<dbReference type="Proteomes" id="UP000762676">
    <property type="component" value="Unassembled WGS sequence"/>
</dbReference>
<evidence type="ECO:0000313" key="4">
    <source>
        <dbReference type="EMBL" id="GFS15732.1"/>
    </source>
</evidence>
<feature type="disulfide bond" evidence="1">
    <location>
        <begin position="225"/>
        <end position="234"/>
    </location>
</feature>
<keyword evidence="1" id="KW-0245">EGF-like domain</keyword>
<protein>
    <recommendedName>
        <fullName evidence="3">EGF-like domain-containing protein</fullName>
    </recommendedName>
</protein>
<dbReference type="InterPro" id="IPR000742">
    <property type="entry name" value="EGF"/>
</dbReference>
<gene>
    <name evidence="4" type="ORF">ElyMa_003195100</name>
</gene>
<sequence length="368" mass="39918">MGLSRHSQMDTDSHKNDSSDVFYKIILVSSQSSPLPAHIAFTADSSCSISSMRDVHHNNCEQRIPSLTGIAPSHFESDSSSSSLLNMYGPSETKSLTSSWVSPFISERQMPKDNGLLRFPHSHSISKSQGSVSFEHCSVPGKLCPKTGRSPFLTPSSFISGYMPSILLPRPSKVAVVSFLLLVILSLQPELSAARSVGVCRGIPCANGGRLLVSNSIWGNCRCRCPSGFVGPYCQYQAAYKRSGDSAPGQQQSQQEAGSRVSRSQTMEMIRQHLLALAQMQAPSSSGDTAGLSGTEDGDSEELILDNISRREADIGLLALSKLADLSSGDALDGIESPELYRAPPRQHRVWRAKRVALSSLETPWYKR</sequence>
<feature type="region of interest" description="Disordered" evidence="2">
    <location>
        <begin position="244"/>
        <end position="263"/>
    </location>
</feature>
<keyword evidence="5" id="KW-1185">Reference proteome</keyword>
<dbReference type="PROSITE" id="PS50026">
    <property type="entry name" value="EGF_3"/>
    <property type="match status" value="1"/>
</dbReference>
<dbReference type="PROSITE" id="PS00022">
    <property type="entry name" value="EGF_1"/>
    <property type="match status" value="1"/>
</dbReference>
<feature type="compositionally biased region" description="Polar residues" evidence="2">
    <location>
        <begin position="248"/>
        <end position="263"/>
    </location>
</feature>
<organism evidence="4 5">
    <name type="scientific">Elysia marginata</name>
    <dbReference type="NCBI Taxonomy" id="1093978"/>
    <lineage>
        <taxon>Eukaryota</taxon>
        <taxon>Metazoa</taxon>
        <taxon>Spiralia</taxon>
        <taxon>Lophotrochozoa</taxon>
        <taxon>Mollusca</taxon>
        <taxon>Gastropoda</taxon>
        <taxon>Heterobranchia</taxon>
        <taxon>Euthyneura</taxon>
        <taxon>Panpulmonata</taxon>
        <taxon>Sacoglossa</taxon>
        <taxon>Placobranchoidea</taxon>
        <taxon>Plakobranchidae</taxon>
        <taxon>Elysia</taxon>
    </lineage>
</organism>
<reference evidence="4 5" key="1">
    <citation type="journal article" date="2021" name="Elife">
        <title>Chloroplast acquisition without the gene transfer in kleptoplastic sea slugs, Plakobranchus ocellatus.</title>
        <authorList>
            <person name="Maeda T."/>
            <person name="Takahashi S."/>
            <person name="Yoshida T."/>
            <person name="Shimamura S."/>
            <person name="Takaki Y."/>
            <person name="Nagai Y."/>
            <person name="Toyoda A."/>
            <person name="Suzuki Y."/>
            <person name="Arimoto A."/>
            <person name="Ishii H."/>
            <person name="Satoh N."/>
            <person name="Nishiyama T."/>
            <person name="Hasebe M."/>
            <person name="Maruyama T."/>
            <person name="Minagawa J."/>
            <person name="Obokata J."/>
            <person name="Shigenobu S."/>
        </authorList>
    </citation>
    <scope>NUCLEOTIDE SEQUENCE [LARGE SCALE GENOMIC DNA]</scope>
</reference>
<dbReference type="EMBL" id="BMAT01006594">
    <property type="protein sequence ID" value="GFS15732.1"/>
    <property type="molecule type" value="Genomic_DNA"/>
</dbReference>
<evidence type="ECO:0000256" key="2">
    <source>
        <dbReference type="SAM" id="MobiDB-lite"/>
    </source>
</evidence>
<name>A0AAV4J425_9GAST</name>
<keyword evidence="1" id="KW-1015">Disulfide bond</keyword>
<evidence type="ECO:0000256" key="1">
    <source>
        <dbReference type="PROSITE-ProRule" id="PRU00076"/>
    </source>
</evidence>
<dbReference type="PROSITE" id="PS01186">
    <property type="entry name" value="EGF_2"/>
    <property type="match status" value="1"/>
</dbReference>
<dbReference type="SUPFAM" id="SSF57196">
    <property type="entry name" value="EGF/Laminin"/>
    <property type="match status" value="1"/>
</dbReference>